<proteinExistence type="predicted"/>
<accession>A0A2P2P2J2</accession>
<reference evidence="1" key="1">
    <citation type="submission" date="2018-02" db="EMBL/GenBank/DDBJ databases">
        <title>Rhizophora mucronata_Transcriptome.</title>
        <authorList>
            <person name="Meera S.P."/>
            <person name="Sreeshan A."/>
            <person name="Augustine A."/>
        </authorList>
    </citation>
    <scope>NUCLEOTIDE SEQUENCE</scope>
    <source>
        <tissue evidence="1">Leaf</tissue>
    </source>
</reference>
<name>A0A2P2P2J2_RHIMU</name>
<dbReference type="AlphaFoldDB" id="A0A2P2P2J2"/>
<sequence length="28" mass="3179">MNISSCTLWHILTGGSADIYLYNQHNIL</sequence>
<protein>
    <submittedName>
        <fullName evidence="1">Uncharacterized protein</fullName>
    </submittedName>
</protein>
<dbReference type="EMBL" id="GGEC01068491">
    <property type="protein sequence ID" value="MBX48975.1"/>
    <property type="molecule type" value="Transcribed_RNA"/>
</dbReference>
<organism evidence="1">
    <name type="scientific">Rhizophora mucronata</name>
    <name type="common">Asiatic mangrove</name>
    <dbReference type="NCBI Taxonomy" id="61149"/>
    <lineage>
        <taxon>Eukaryota</taxon>
        <taxon>Viridiplantae</taxon>
        <taxon>Streptophyta</taxon>
        <taxon>Embryophyta</taxon>
        <taxon>Tracheophyta</taxon>
        <taxon>Spermatophyta</taxon>
        <taxon>Magnoliopsida</taxon>
        <taxon>eudicotyledons</taxon>
        <taxon>Gunneridae</taxon>
        <taxon>Pentapetalae</taxon>
        <taxon>rosids</taxon>
        <taxon>fabids</taxon>
        <taxon>Malpighiales</taxon>
        <taxon>Rhizophoraceae</taxon>
        <taxon>Rhizophora</taxon>
    </lineage>
</organism>
<evidence type="ECO:0000313" key="1">
    <source>
        <dbReference type="EMBL" id="MBX48975.1"/>
    </source>
</evidence>